<protein>
    <submittedName>
        <fullName evidence="1">Uncharacterized protein</fullName>
    </submittedName>
</protein>
<evidence type="ECO:0000313" key="2">
    <source>
        <dbReference type="Proteomes" id="UP000319438"/>
    </source>
</evidence>
<evidence type="ECO:0000313" key="1">
    <source>
        <dbReference type="EMBL" id="ALH07102.1"/>
    </source>
</evidence>
<dbReference type="EMBL" id="KT428292">
    <property type="protein sequence ID" value="ALH07102.1"/>
    <property type="molecule type" value="Genomic_DNA"/>
</dbReference>
<sequence length="197" mass="23657">MDKRQRILAHYTKFWKKYDVQPLVEYKDNEIISISFQYKGKNLILPLCWCSQKDCQKCKDTEGHIETLEMKCKFSCDDAKRCYLCFNENLDISFDDRERLSKLRDGDIFSLSLKDKINWYKLYLERSGKKNIVENIVRQTIVCHHREELSQNKEVQDVFMAMFCDCLPLTEEFIVPWLRKHNLPESFCDCERTFYSG</sequence>
<reference evidence="1" key="1">
    <citation type="journal article" date="2015" name="Genome Announc.">
        <title>Complete Genome Sequence of a New Member of the Marseilleviridae Recovered from the Brackish Submarine Spring in the Cassis Port-Miou Calanque, France.</title>
        <authorList>
            <person name="Doutre G."/>
            <person name="Arfib B."/>
            <person name="Rochette P."/>
            <person name="Claverie J.M."/>
            <person name="Bonin P."/>
            <person name="Abergel C."/>
        </authorList>
    </citation>
    <scope>NUCLEOTIDE SEQUENCE [LARGE SCALE GENOMIC DNA]</scope>
    <source>
        <strain evidence="1">1</strain>
    </source>
</reference>
<accession>A0A0N9PWP7</accession>
<name>A0A0N9PWP7_9VIRU</name>
<proteinExistence type="predicted"/>
<gene>
    <name evidence="1" type="ORF">PMV_404</name>
</gene>
<dbReference type="Proteomes" id="UP000319438">
    <property type="component" value="Segment"/>
</dbReference>
<organism evidence="1 2">
    <name type="scientific">Port-miou virus</name>
    <dbReference type="NCBI Taxonomy" id="1733873"/>
    <lineage>
        <taxon>Viruses</taxon>
        <taxon>Varidnaviria</taxon>
        <taxon>Bamfordvirae</taxon>
        <taxon>Nucleocytoviricota</taxon>
        <taxon>Megaviricetes</taxon>
        <taxon>Pimascovirales</taxon>
        <taxon>Pimascovirales incertae sedis</taxon>
        <taxon>Marseilleviridae</taxon>
        <taxon>Losannavirus</taxon>
        <taxon>Losannavirus lausannense</taxon>
        <taxon>Lausannevirus</taxon>
    </lineage>
</organism>